<dbReference type="PANTHER" id="PTHR47074">
    <property type="entry name" value="BNAC02G40300D PROTEIN"/>
    <property type="match status" value="1"/>
</dbReference>
<dbReference type="InterPro" id="IPR036397">
    <property type="entry name" value="RNaseH_sf"/>
</dbReference>
<protein>
    <recommendedName>
        <fullName evidence="1">RNase H type-1 domain-containing protein</fullName>
    </recommendedName>
</protein>
<accession>A0AAV2ET44</accession>
<dbReference type="Proteomes" id="UP001497516">
    <property type="component" value="Chromosome 5"/>
</dbReference>
<dbReference type="AlphaFoldDB" id="A0AAV2ET44"/>
<evidence type="ECO:0000259" key="1">
    <source>
        <dbReference type="Pfam" id="PF13456"/>
    </source>
</evidence>
<keyword evidence="3" id="KW-1185">Reference proteome</keyword>
<dbReference type="CDD" id="cd06222">
    <property type="entry name" value="RNase_H_like"/>
    <property type="match status" value="1"/>
</dbReference>
<proteinExistence type="predicted"/>
<dbReference type="EMBL" id="OZ034818">
    <property type="protein sequence ID" value="CAL1388595.1"/>
    <property type="molecule type" value="Genomic_DNA"/>
</dbReference>
<reference evidence="2 3" key="1">
    <citation type="submission" date="2024-04" db="EMBL/GenBank/DDBJ databases">
        <authorList>
            <person name="Fracassetti M."/>
        </authorList>
    </citation>
    <scope>NUCLEOTIDE SEQUENCE [LARGE SCALE GENOMIC DNA]</scope>
</reference>
<evidence type="ECO:0000313" key="2">
    <source>
        <dbReference type="EMBL" id="CAL1388595.1"/>
    </source>
</evidence>
<feature type="domain" description="RNase H type-1" evidence="1">
    <location>
        <begin position="27"/>
        <end position="146"/>
    </location>
</feature>
<dbReference type="GO" id="GO:0004523">
    <property type="term" value="F:RNA-DNA hybrid ribonuclease activity"/>
    <property type="evidence" value="ECO:0007669"/>
    <property type="project" value="InterPro"/>
</dbReference>
<dbReference type="GO" id="GO:0003676">
    <property type="term" value="F:nucleic acid binding"/>
    <property type="evidence" value="ECO:0007669"/>
    <property type="project" value="InterPro"/>
</dbReference>
<sequence>MQSEIQERGSRQVVRWEKPERGVLKVNVDAAKVKEVGTRLGLVARDEEGRFVLAVVKRTRVSWEPELTEAQALLWAVRLISVHARRPTLLETDFHSLIQKLDRGEEIETKVGVVVNEIRELRLERGEIRWRFWGRGGNGAADEMARAKCKWEETKMWVDMPLVYILQTLMKDCNGNLPP</sequence>
<dbReference type="InterPro" id="IPR052929">
    <property type="entry name" value="RNase_H-like_EbsB-rel"/>
</dbReference>
<dbReference type="InterPro" id="IPR002156">
    <property type="entry name" value="RNaseH_domain"/>
</dbReference>
<gene>
    <name evidence="2" type="ORF">LTRI10_LOCUS29519</name>
</gene>
<organism evidence="2 3">
    <name type="scientific">Linum trigynum</name>
    <dbReference type="NCBI Taxonomy" id="586398"/>
    <lineage>
        <taxon>Eukaryota</taxon>
        <taxon>Viridiplantae</taxon>
        <taxon>Streptophyta</taxon>
        <taxon>Embryophyta</taxon>
        <taxon>Tracheophyta</taxon>
        <taxon>Spermatophyta</taxon>
        <taxon>Magnoliopsida</taxon>
        <taxon>eudicotyledons</taxon>
        <taxon>Gunneridae</taxon>
        <taxon>Pentapetalae</taxon>
        <taxon>rosids</taxon>
        <taxon>fabids</taxon>
        <taxon>Malpighiales</taxon>
        <taxon>Linaceae</taxon>
        <taxon>Linum</taxon>
    </lineage>
</organism>
<dbReference type="Pfam" id="PF13456">
    <property type="entry name" value="RVT_3"/>
    <property type="match status" value="1"/>
</dbReference>
<dbReference type="Gene3D" id="3.30.420.10">
    <property type="entry name" value="Ribonuclease H-like superfamily/Ribonuclease H"/>
    <property type="match status" value="1"/>
</dbReference>
<dbReference type="PANTHER" id="PTHR47074:SF48">
    <property type="entry name" value="POLYNUCLEOTIDYL TRANSFERASE, RIBONUCLEASE H-LIKE SUPERFAMILY PROTEIN"/>
    <property type="match status" value="1"/>
</dbReference>
<dbReference type="InterPro" id="IPR044730">
    <property type="entry name" value="RNase_H-like_dom_plant"/>
</dbReference>
<name>A0AAV2ET44_9ROSI</name>
<evidence type="ECO:0000313" key="3">
    <source>
        <dbReference type="Proteomes" id="UP001497516"/>
    </source>
</evidence>